<sequence length="89" mass="10205">MQKEEGWPLSREARSTPAPWSHLPLRAGPCVEHVRPSQPRSKIKRRRPPRPALSPLFCLNFASRHLPLSLVALFIIYDCRSATEHRTTP</sequence>
<protein>
    <submittedName>
        <fullName evidence="2">Uncharacterized protein</fullName>
    </submittedName>
</protein>
<comment type="caution">
    <text evidence="2">The sequence shown here is derived from an EMBL/GenBank/DDBJ whole genome shotgun (WGS) entry which is preliminary data.</text>
</comment>
<keyword evidence="3" id="KW-1185">Reference proteome</keyword>
<organism evidence="2 3">
    <name type="scientific">Synaphobranchus kaupii</name>
    <name type="common">Kaup's arrowtooth eel</name>
    <dbReference type="NCBI Taxonomy" id="118154"/>
    <lineage>
        <taxon>Eukaryota</taxon>
        <taxon>Metazoa</taxon>
        <taxon>Chordata</taxon>
        <taxon>Craniata</taxon>
        <taxon>Vertebrata</taxon>
        <taxon>Euteleostomi</taxon>
        <taxon>Actinopterygii</taxon>
        <taxon>Neopterygii</taxon>
        <taxon>Teleostei</taxon>
        <taxon>Anguilliformes</taxon>
        <taxon>Synaphobranchidae</taxon>
        <taxon>Synaphobranchus</taxon>
    </lineage>
</organism>
<reference evidence="2" key="1">
    <citation type="journal article" date="2023" name="Science">
        <title>Genome structures resolve the early diversification of teleost fishes.</title>
        <authorList>
            <person name="Parey E."/>
            <person name="Louis A."/>
            <person name="Montfort J."/>
            <person name="Bouchez O."/>
            <person name="Roques C."/>
            <person name="Iampietro C."/>
            <person name="Lluch J."/>
            <person name="Castinel A."/>
            <person name="Donnadieu C."/>
            <person name="Desvignes T."/>
            <person name="Floi Bucao C."/>
            <person name="Jouanno E."/>
            <person name="Wen M."/>
            <person name="Mejri S."/>
            <person name="Dirks R."/>
            <person name="Jansen H."/>
            <person name="Henkel C."/>
            <person name="Chen W.J."/>
            <person name="Zahm M."/>
            <person name="Cabau C."/>
            <person name="Klopp C."/>
            <person name="Thompson A.W."/>
            <person name="Robinson-Rechavi M."/>
            <person name="Braasch I."/>
            <person name="Lecointre G."/>
            <person name="Bobe J."/>
            <person name="Postlethwait J.H."/>
            <person name="Berthelot C."/>
            <person name="Roest Crollius H."/>
            <person name="Guiguen Y."/>
        </authorList>
    </citation>
    <scope>NUCLEOTIDE SEQUENCE</scope>
    <source>
        <strain evidence="2">WJC10195</strain>
    </source>
</reference>
<accession>A0A9Q1E7E2</accession>
<dbReference type="AlphaFoldDB" id="A0A9Q1E7E2"/>
<evidence type="ECO:0000256" key="1">
    <source>
        <dbReference type="SAM" id="MobiDB-lite"/>
    </source>
</evidence>
<dbReference type="Proteomes" id="UP001152622">
    <property type="component" value="Chromosome 23"/>
</dbReference>
<name>A0A9Q1E7E2_SYNKA</name>
<feature type="compositionally biased region" description="Basic and acidic residues" evidence="1">
    <location>
        <begin position="1"/>
        <end position="14"/>
    </location>
</feature>
<feature type="region of interest" description="Disordered" evidence="1">
    <location>
        <begin position="1"/>
        <end position="26"/>
    </location>
</feature>
<gene>
    <name evidence="2" type="ORF">SKAU_G00415980</name>
</gene>
<evidence type="ECO:0000313" key="2">
    <source>
        <dbReference type="EMBL" id="KAJ8333590.1"/>
    </source>
</evidence>
<evidence type="ECO:0000313" key="3">
    <source>
        <dbReference type="Proteomes" id="UP001152622"/>
    </source>
</evidence>
<dbReference type="EMBL" id="JAINUF010000023">
    <property type="protein sequence ID" value="KAJ8333590.1"/>
    <property type="molecule type" value="Genomic_DNA"/>
</dbReference>
<proteinExistence type="predicted"/>